<sequence length="546" mass="63967">MDKFKEKIMFFNKPQQRSILTMCKEEFDVWGRGTGKTQGPLAYRTIQAANAMPRGATGLVGLTYMQLLDRTLPPLMKAWENFGYYEGLHYWVRRRPPKEYKIPDAIYPVLHPEHTIFWWNGHAFHLISQDRPGSANGKTVDAIAGDEVRFLNHKRYMDDIAPINRGNREIFGSRPEHHMVTMCTDMPTDPKAKWILDKKDLMDTKKIAQIVNFQLEVQRLEQQFYLAETTESKRYYRRKRNEYVRILNALRANTVYYSEASSLDNLEILGVDTIKQWRREMLWPVFRAAILNENVIAVTNGFYHLLDTDHHCYSLYDYSYIESMGLYLPEGLVKDCRNDGDLIKGMPIDISFDYNSSIKSLVIGQETERFYRVLKSMYVKREQEKVLDDLVDDFCKYYKHHNNHTVNYFYDNTANVTDATRLETLSDMVTARLIKNDWAVNRFDIGQQPMHETRFRLFEAVFKENDSKFKPVRFNRENCDALLTSMQQVQTRSGKNGTEKDKRPESNSSVKQEEAPHLSDAFDTLYIGKFKTQYGYVEQVGDLIIG</sequence>
<proteinExistence type="predicted"/>
<dbReference type="RefSeq" id="WP_159333257.1">
    <property type="nucleotide sequence ID" value="NZ_LR733857.1"/>
</dbReference>
<evidence type="ECO:0000313" key="2">
    <source>
        <dbReference type="EMBL" id="VXC44586.1"/>
    </source>
</evidence>
<dbReference type="Proteomes" id="UP000432350">
    <property type="component" value="Unassembled WGS sequence"/>
</dbReference>
<name>A0A653YPZ4_SPHMU</name>
<dbReference type="EMBL" id="CABWMV010000003">
    <property type="protein sequence ID" value="VXC44586.1"/>
    <property type="molecule type" value="Genomic_DNA"/>
</dbReference>
<evidence type="ECO:0000256" key="1">
    <source>
        <dbReference type="SAM" id="MobiDB-lite"/>
    </source>
</evidence>
<protein>
    <recommendedName>
        <fullName evidence="4">Terminase</fullName>
    </recommendedName>
</protein>
<feature type="compositionally biased region" description="Polar residues" evidence="1">
    <location>
        <begin position="487"/>
        <end position="496"/>
    </location>
</feature>
<reference evidence="2 3" key="1">
    <citation type="submission" date="2019-10" db="EMBL/GenBank/DDBJ databases">
        <authorList>
            <person name="Karimi E."/>
        </authorList>
    </citation>
    <scope>NUCLEOTIDE SEQUENCE [LARGE SCALE GENOMIC DNA]</scope>
    <source>
        <strain evidence="2">Sphingobacterium sp. 8BC</strain>
    </source>
</reference>
<accession>A0A653YPZ4</accession>
<dbReference type="AlphaFoldDB" id="A0A653YPZ4"/>
<evidence type="ECO:0008006" key="4">
    <source>
        <dbReference type="Google" id="ProtNLM"/>
    </source>
</evidence>
<gene>
    <name evidence="2" type="ORF">SPHINGO8BC_110250</name>
</gene>
<evidence type="ECO:0000313" key="3">
    <source>
        <dbReference type="Proteomes" id="UP000432350"/>
    </source>
</evidence>
<organism evidence="2 3">
    <name type="scientific">Sphingobacterium multivorum</name>
    <dbReference type="NCBI Taxonomy" id="28454"/>
    <lineage>
        <taxon>Bacteria</taxon>
        <taxon>Pseudomonadati</taxon>
        <taxon>Bacteroidota</taxon>
        <taxon>Sphingobacteriia</taxon>
        <taxon>Sphingobacteriales</taxon>
        <taxon>Sphingobacteriaceae</taxon>
        <taxon>Sphingobacterium</taxon>
    </lineage>
</organism>
<feature type="compositionally biased region" description="Basic and acidic residues" evidence="1">
    <location>
        <begin position="497"/>
        <end position="515"/>
    </location>
</feature>
<feature type="region of interest" description="Disordered" evidence="1">
    <location>
        <begin position="487"/>
        <end position="515"/>
    </location>
</feature>